<protein>
    <submittedName>
        <fullName evidence="2">Bifunctional nuclease family protein</fullName>
    </submittedName>
</protein>
<dbReference type="AlphaFoldDB" id="A0ABD6BAD1"/>
<dbReference type="RefSeq" id="WP_379731560.1">
    <property type="nucleotide sequence ID" value="NZ_JBHSWZ010000107.1"/>
</dbReference>
<dbReference type="Gene3D" id="3.10.690.10">
    <property type="entry name" value="Bifunctional nuclease domain"/>
    <property type="match status" value="1"/>
</dbReference>
<proteinExistence type="predicted"/>
<dbReference type="InterPro" id="IPR003729">
    <property type="entry name" value="Bi_nuclease_dom"/>
</dbReference>
<dbReference type="PANTHER" id="PTHR15160">
    <property type="entry name" value="VON HIPPEL-LINDAU PROTEIN"/>
    <property type="match status" value="1"/>
</dbReference>
<reference evidence="2 3" key="1">
    <citation type="journal article" date="2019" name="Int. J. Syst. Evol. Microbiol.">
        <title>The Global Catalogue of Microorganisms (GCM) 10K type strain sequencing project: providing services to taxonomists for standard genome sequencing and annotation.</title>
        <authorList>
            <consortium name="The Broad Institute Genomics Platform"/>
            <consortium name="The Broad Institute Genome Sequencing Center for Infectious Disease"/>
            <person name="Wu L."/>
            <person name="Ma J."/>
        </authorList>
    </citation>
    <scope>NUCLEOTIDE SEQUENCE [LARGE SCALE GENOMIC DNA]</scope>
    <source>
        <strain evidence="2 3">CGMCC 1.12285</strain>
    </source>
</reference>
<dbReference type="InterPro" id="IPR036104">
    <property type="entry name" value="BFN_sf"/>
</dbReference>
<evidence type="ECO:0000259" key="1">
    <source>
        <dbReference type="PROSITE" id="PS51658"/>
    </source>
</evidence>
<dbReference type="Proteomes" id="UP001597111">
    <property type="component" value="Unassembled WGS sequence"/>
</dbReference>
<dbReference type="PANTHER" id="PTHR15160:SF1">
    <property type="entry name" value="VON HIPPEL-LINDAU DISEASE TUMOR SUPPRESSOR"/>
    <property type="match status" value="1"/>
</dbReference>
<dbReference type="Pfam" id="PF02577">
    <property type="entry name" value="BFN_dom"/>
    <property type="match status" value="1"/>
</dbReference>
<name>A0ABD6BAD1_9EURY</name>
<keyword evidence="3" id="KW-1185">Reference proteome</keyword>
<gene>
    <name evidence="2" type="ORF">ACFR9S_14065</name>
</gene>
<dbReference type="PROSITE" id="PS51658">
    <property type="entry name" value="BFN"/>
    <property type="match status" value="1"/>
</dbReference>
<dbReference type="EMBL" id="JBHUDH010000192">
    <property type="protein sequence ID" value="MFD1527407.1"/>
    <property type="molecule type" value="Genomic_DNA"/>
</dbReference>
<sequence>MSHVAELTGIATGDTPSGEEVPAALLRARGEYLPIFVTDDQADAIRRGLAGEPFDRPLTHDLLVEMVTEFGGAFDRVRIDELREGTFYAKIDAQRYEDGEPESLTFDARPSDAVAIALRADCPIEVADDVLDAAGRSREELGVDGHGGDE</sequence>
<feature type="domain" description="BFN" evidence="1">
    <location>
        <begin position="2"/>
        <end position="138"/>
    </location>
</feature>
<organism evidence="2 3">
    <name type="scientific">Halolamina salina</name>
    <dbReference type="NCBI Taxonomy" id="1220023"/>
    <lineage>
        <taxon>Archaea</taxon>
        <taxon>Methanobacteriati</taxon>
        <taxon>Methanobacteriota</taxon>
        <taxon>Stenosarchaea group</taxon>
        <taxon>Halobacteria</taxon>
        <taxon>Halobacteriales</taxon>
        <taxon>Haloferacaceae</taxon>
    </lineage>
</organism>
<accession>A0ABD6BAD1</accession>
<comment type="caution">
    <text evidence="2">The sequence shown here is derived from an EMBL/GenBank/DDBJ whole genome shotgun (WGS) entry which is preliminary data.</text>
</comment>
<evidence type="ECO:0000313" key="3">
    <source>
        <dbReference type="Proteomes" id="UP001597111"/>
    </source>
</evidence>
<dbReference type="SUPFAM" id="SSF103256">
    <property type="entry name" value="Hypothetical protein TM0160"/>
    <property type="match status" value="1"/>
</dbReference>
<evidence type="ECO:0000313" key="2">
    <source>
        <dbReference type="EMBL" id="MFD1527407.1"/>
    </source>
</evidence>